<dbReference type="PANTHER" id="PTHR47336">
    <property type="entry name" value="TRANSCRIPTION FACTOR HMS1-RELATED"/>
    <property type="match status" value="1"/>
</dbReference>
<feature type="coiled-coil region" evidence="1">
    <location>
        <begin position="40"/>
        <end position="67"/>
    </location>
</feature>
<organism evidence="4 5">
    <name type="scientific">Monilinia fructigena</name>
    <dbReference type="NCBI Taxonomy" id="38457"/>
    <lineage>
        <taxon>Eukaryota</taxon>
        <taxon>Fungi</taxon>
        <taxon>Dikarya</taxon>
        <taxon>Ascomycota</taxon>
        <taxon>Pezizomycotina</taxon>
        <taxon>Leotiomycetes</taxon>
        <taxon>Helotiales</taxon>
        <taxon>Sclerotiniaceae</taxon>
        <taxon>Monilinia</taxon>
    </lineage>
</organism>
<dbReference type="InterPro" id="IPR011598">
    <property type="entry name" value="bHLH_dom"/>
</dbReference>
<name>A0A395J7F1_9HELO</name>
<dbReference type="InterPro" id="IPR036638">
    <property type="entry name" value="HLH_DNA-bd_sf"/>
</dbReference>
<dbReference type="Pfam" id="PF00010">
    <property type="entry name" value="HLH"/>
    <property type="match status" value="1"/>
</dbReference>
<dbReference type="PANTHER" id="PTHR47336:SF2">
    <property type="entry name" value="TRANSCRIPTION FACTOR HMS1-RELATED"/>
    <property type="match status" value="1"/>
</dbReference>
<keyword evidence="5" id="KW-1185">Reference proteome</keyword>
<dbReference type="SUPFAM" id="SSF47459">
    <property type="entry name" value="HLH, helix-loop-helix DNA-binding domain"/>
    <property type="match status" value="1"/>
</dbReference>
<dbReference type="Gene3D" id="4.10.280.10">
    <property type="entry name" value="Helix-loop-helix DNA-binding domain"/>
    <property type="match status" value="1"/>
</dbReference>
<evidence type="ECO:0000256" key="2">
    <source>
        <dbReference type="SAM" id="MobiDB-lite"/>
    </source>
</evidence>
<feature type="region of interest" description="Disordered" evidence="2">
    <location>
        <begin position="78"/>
        <end position="98"/>
    </location>
</feature>
<reference evidence="4 5" key="1">
    <citation type="submission" date="2018-06" db="EMBL/GenBank/DDBJ databases">
        <title>Genome Sequence of the Brown Rot Fungal Pathogen Monilinia fructigena.</title>
        <authorList>
            <person name="Landi L."/>
            <person name="De Miccolis Angelini R.M."/>
            <person name="Pollastro S."/>
            <person name="Abate D."/>
            <person name="Faretra F."/>
            <person name="Romanazzi G."/>
        </authorList>
    </citation>
    <scope>NUCLEOTIDE SEQUENCE [LARGE SCALE GENOMIC DNA]</scope>
    <source>
        <strain evidence="4 5">Mfrg269</strain>
    </source>
</reference>
<feature type="compositionally biased region" description="Polar residues" evidence="2">
    <location>
        <begin position="78"/>
        <end position="91"/>
    </location>
</feature>
<protein>
    <recommendedName>
        <fullName evidence="3">BHLH domain-containing protein</fullName>
    </recommendedName>
</protein>
<feature type="domain" description="BHLH" evidence="3">
    <location>
        <begin position="29"/>
        <end position="51"/>
    </location>
</feature>
<dbReference type="Proteomes" id="UP000249056">
    <property type="component" value="Unassembled WGS sequence"/>
</dbReference>
<comment type="caution">
    <text evidence="4">The sequence shown here is derived from an EMBL/GenBank/DDBJ whole genome shotgun (WGS) entry which is preliminary data.</text>
</comment>
<dbReference type="InterPro" id="IPR052099">
    <property type="entry name" value="Regulatory_TF_Diverse"/>
</dbReference>
<feature type="compositionally biased region" description="Basic and acidic residues" evidence="2">
    <location>
        <begin position="7"/>
        <end position="18"/>
    </location>
</feature>
<dbReference type="OrthoDB" id="2133190at2759"/>
<evidence type="ECO:0000256" key="1">
    <source>
        <dbReference type="SAM" id="Coils"/>
    </source>
</evidence>
<feature type="region of interest" description="Disordered" evidence="2">
    <location>
        <begin position="1"/>
        <end position="31"/>
    </location>
</feature>
<accession>A0A395J7F1</accession>
<sequence>MTRKCSRGQEDGDEHLNGDDEEEDLQGLTPAHKLNKATVLSKATEYINHLEKRNKYLQKENASLKSRIEAFEMLVMSSQTQNSAPQQTNGMQRGRYGS</sequence>
<dbReference type="EMBL" id="QKRW01000001">
    <property type="protein sequence ID" value="RAL68380.1"/>
    <property type="molecule type" value="Genomic_DNA"/>
</dbReference>
<dbReference type="GO" id="GO:0046983">
    <property type="term" value="F:protein dimerization activity"/>
    <property type="evidence" value="ECO:0007669"/>
    <property type="project" value="InterPro"/>
</dbReference>
<evidence type="ECO:0000259" key="3">
    <source>
        <dbReference type="Pfam" id="PF00010"/>
    </source>
</evidence>
<evidence type="ECO:0000313" key="5">
    <source>
        <dbReference type="Proteomes" id="UP000249056"/>
    </source>
</evidence>
<keyword evidence="1" id="KW-0175">Coiled coil</keyword>
<proteinExistence type="predicted"/>
<evidence type="ECO:0000313" key="4">
    <source>
        <dbReference type="EMBL" id="RAL68380.1"/>
    </source>
</evidence>
<gene>
    <name evidence="4" type="ORF">DID88_007111</name>
</gene>
<dbReference type="AlphaFoldDB" id="A0A395J7F1"/>